<feature type="signal peptide" evidence="10">
    <location>
        <begin position="1"/>
        <end position="20"/>
    </location>
</feature>
<keyword evidence="14" id="KW-1185">Reference proteome</keyword>
<dbReference type="GO" id="GO:0005886">
    <property type="term" value="C:plasma membrane"/>
    <property type="evidence" value="ECO:0007669"/>
    <property type="project" value="UniProtKB-SubCell"/>
</dbReference>
<dbReference type="HOGENOM" id="CLU_007261_1_0_9"/>
<dbReference type="AlphaFoldDB" id="F0SVZ6"/>
<reference evidence="13 14" key="1">
    <citation type="journal article" date="2011" name="Stand. Genomic Sci.">
        <title>Complete genome sequence of Syntrophobotulus glycolicus type strain (FlGlyR).</title>
        <authorList>
            <person name="Han C."/>
            <person name="Mwirichia R."/>
            <person name="Chertkov O."/>
            <person name="Held B."/>
            <person name="Lapidus A."/>
            <person name="Nolan M."/>
            <person name="Lucas S."/>
            <person name="Hammon N."/>
            <person name="Deshpande S."/>
            <person name="Cheng J.F."/>
            <person name="Tapia R."/>
            <person name="Goodwin L."/>
            <person name="Pitluck S."/>
            <person name="Huntemann M."/>
            <person name="Liolios K."/>
            <person name="Ivanova N."/>
            <person name="Pagani I."/>
            <person name="Mavromatis K."/>
            <person name="Ovchinikova G."/>
            <person name="Pati A."/>
            <person name="Chen A."/>
            <person name="Palaniappan K."/>
            <person name="Land M."/>
            <person name="Hauser L."/>
            <person name="Brambilla E.M."/>
            <person name="Rohde M."/>
            <person name="Spring S."/>
            <person name="Sikorski J."/>
            <person name="Goker M."/>
            <person name="Woyke T."/>
            <person name="Bristow J."/>
            <person name="Eisen J.A."/>
            <person name="Markowitz V."/>
            <person name="Hugenholtz P."/>
            <person name="Kyrpides N.C."/>
            <person name="Klenk H.P."/>
            <person name="Detter J.C."/>
        </authorList>
    </citation>
    <scope>NUCLEOTIDE SEQUENCE [LARGE SCALE GENOMIC DNA]</scope>
    <source>
        <strain evidence="14">DSM 8271 / FlGlyR</strain>
    </source>
</reference>
<dbReference type="KEGG" id="sgy:Sgly_2495"/>
<evidence type="ECO:0000256" key="1">
    <source>
        <dbReference type="ARBA" id="ARBA00004651"/>
    </source>
</evidence>
<feature type="transmembrane region" description="Helical" evidence="9">
    <location>
        <begin position="524"/>
        <end position="546"/>
    </location>
</feature>
<dbReference type="InterPro" id="IPR038731">
    <property type="entry name" value="RgtA/B/C-like"/>
</dbReference>
<dbReference type="InterPro" id="IPR056785">
    <property type="entry name" value="YkcA/B-like_C"/>
</dbReference>
<feature type="domain" description="Putative mannosyltransferase YkcA/B-like C-terminal" evidence="12">
    <location>
        <begin position="592"/>
        <end position="677"/>
    </location>
</feature>
<feature type="transmembrane region" description="Helical" evidence="9">
    <location>
        <begin position="111"/>
        <end position="132"/>
    </location>
</feature>
<feature type="transmembrane region" description="Helical" evidence="9">
    <location>
        <begin position="390"/>
        <end position="406"/>
    </location>
</feature>
<evidence type="ECO:0000256" key="10">
    <source>
        <dbReference type="SAM" id="SignalP"/>
    </source>
</evidence>
<feature type="transmembrane region" description="Helical" evidence="9">
    <location>
        <begin position="164"/>
        <end position="186"/>
    </location>
</feature>
<evidence type="ECO:0000256" key="5">
    <source>
        <dbReference type="ARBA" id="ARBA00022692"/>
    </source>
</evidence>
<evidence type="ECO:0000256" key="9">
    <source>
        <dbReference type="SAM" id="Phobius"/>
    </source>
</evidence>
<dbReference type="GO" id="GO:0016763">
    <property type="term" value="F:pentosyltransferase activity"/>
    <property type="evidence" value="ECO:0007669"/>
    <property type="project" value="TreeGrafter"/>
</dbReference>
<gene>
    <name evidence="13" type="ordered locus">Sgly_2495</name>
</gene>
<feature type="chain" id="PRO_5038587121" evidence="10">
    <location>
        <begin position="21"/>
        <end position="708"/>
    </location>
</feature>
<accession>F0SVZ6</accession>
<name>F0SVZ6_SYNGF</name>
<dbReference type="PANTHER" id="PTHR33908:SF3">
    <property type="entry name" value="UNDECAPRENYL PHOSPHATE-ALPHA-4-AMINO-4-DEOXY-L-ARABINOSE ARABINOSYL TRANSFERASE"/>
    <property type="match status" value="1"/>
</dbReference>
<evidence type="ECO:0000256" key="8">
    <source>
        <dbReference type="SAM" id="MobiDB-lite"/>
    </source>
</evidence>
<feature type="transmembrane region" description="Helical" evidence="9">
    <location>
        <begin position="358"/>
        <end position="378"/>
    </location>
</feature>
<evidence type="ECO:0000256" key="6">
    <source>
        <dbReference type="ARBA" id="ARBA00022989"/>
    </source>
</evidence>
<keyword evidence="3" id="KW-0328">Glycosyltransferase</keyword>
<evidence type="ECO:0000259" key="11">
    <source>
        <dbReference type="Pfam" id="PF13231"/>
    </source>
</evidence>
<feature type="transmembrane region" description="Helical" evidence="9">
    <location>
        <begin position="412"/>
        <end position="434"/>
    </location>
</feature>
<evidence type="ECO:0000313" key="14">
    <source>
        <dbReference type="Proteomes" id="UP000007488"/>
    </source>
</evidence>
<dbReference type="EMBL" id="CP002547">
    <property type="protein sequence ID" value="ADY56780.1"/>
    <property type="molecule type" value="Genomic_DNA"/>
</dbReference>
<feature type="compositionally biased region" description="Gly residues" evidence="8">
    <location>
        <begin position="269"/>
        <end position="283"/>
    </location>
</feature>
<evidence type="ECO:0000256" key="3">
    <source>
        <dbReference type="ARBA" id="ARBA00022676"/>
    </source>
</evidence>
<comment type="subcellular location">
    <subcellularLocation>
        <location evidence="1">Cell membrane</location>
        <topology evidence="1">Multi-pass membrane protein</topology>
    </subcellularLocation>
</comment>
<dbReference type="GO" id="GO:0010041">
    <property type="term" value="P:response to iron(III) ion"/>
    <property type="evidence" value="ECO:0007669"/>
    <property type="project" value="TreeGrafter"/>
</dbReference>
<dbReference type="STRING" id="645991.Sgly_2495"/>
<feature type="compositionally biased region" description="Gly residues" evidence="8">
    <location>
        <begin position="309"/>
        <end position="325"/>
    </location>
</feature>
<evidence type="ECO:0000259" key="12">
    <source>
        <dbReference type="Pfam" id="PF24878"/>
    </source>
</evidence>
<feature type="compositionally biased region" description="Basic and acidic residues" evidence="8">
    <location>
        <begin position="285"/>
        <end position="296"/>
    </location>
</feature>
<evidence type="ECO:0000256" key="2">
    <source>
        <dbReference type="ARBA" id="ARBA00022475"/>
    </source>
</evidence>
<dbReference type="Proteomes" id="UP000007488">
    <property type="component" value="Chromosome"/>
</dbReference>
<dbReference type="RefSeq" id="WP_013625645.1">
    <property type="nucleotide sequence ID" value="NC_015172.1"/>
</dbReference>
<proteinExistence type="predicted"/>
<feature type="transmembrane region" description="Helical" evidence="9">
    <location>
        <begin position="80"/>
        <end position="104"/>
    </location>
</feature>
<dbReference type="Pfam" id="PF24878">
    <property type="entry name" value="YkcB_C"/>
    <property type="match status" value="1"/>
</dbReference>
<protein>
    <submittedName>
        <fullName evidence="13">Glycosyl transferase family 39</fullName>
    </submittedName>
</protein>
<dbReference type="InterPro" id="IPR050297">
    <property type="entry name" value="LipidA_mod_glycosyltrf_83"/>
</dbReference>
<feature type="transmembrane region" description="Helical" evidence="9">
    <location>
        <begin position="206"/>
        <end position="227"/>
    </location>
</feature>
<reference evidence="14" key="2">
    <citation type="submission" date="2011-02" db="EMBL/GenBank/DDBJ databases">
        <title>The complete genome of Syntrophobotulus glycolicus DSM 8271.</title>
        <authorList>
            <person name="Lucas S."/>
            <person name="Copeland A."/>
            <person name="Lapidus A."/>
            <person name="Bruce D."/>
            <person name="Goodwin L."/>
            <person name="Pitluck S."/>
            <person name="Kyrpides N."/>
            <person name="Mavromatis K."/>
            <person name="Pagani I."/>
            <person name="Ivanova N."/>
            <person name="Mikhailova N."/>
            <person name="Chertkov O."/>
            <person name="Held B."/>
            <person name="Detter J.C."/>
            <person name="Tapia R."/>
            <person name="Han C."/>
            <person name="Land M."/>
            <person name="Hauser L."/>
            <person name="Markowitz V."/>
            <person name="Cheng J.-F."/>
            <person name="Hugenholtz P."/>
            <person name="Woyke T."/>
            <person name="Wu D."/>
            <person name="Spring S."/>
            <person name="Schroeder M."/>
            <person name="Brambilla E."/>
            <person name="Klenk H.-P."/>
            <person name="Eisen J.A."/>
        </authorList>
    </citation>
    <scope>NUCLEOTIDE SEQUENCE [LARGE SCALE GENOMIC DNA]</scope>
    <source>
        <strain evidence="14">DSM 8271 / FlGlyR</strain>
    </source>
</reference>
<dbReference type="GO" id="GO:0009103">
    <property type="term" value="P:lipopolysaccharide biosynthetic process"/>
    <property type="evidence" value="ECO:0007669"/>
    <property type="project" value="UniProtKB-ARBA"/>
</dbReference>
<organism evidence="13 14">
    <name type="scientific">Syntrophobotulus glycolicus (strain DSM 8271 / FlGlyR)</name>
    <dbReference type="NCBI Taxonomy" id="645991"/>
    <lineage>
        <taxon>Bacteria</taxon>
        <taxon>Bacillati</taxon>
        <taxon>Bacillota</taxon>
        <taxon>Clostridia</taxon>
        <taxon>Eubacteriales</taxon>
        <taxon>Desulfitobacteriaceae</taxon>
        <taxon>Syntrophobotulus</taxon>
    </lineage>
</organism>
<keyword evidence="6 9" id="KW-1133">Transmembrane helix</keyword>
<keyword evidence="10" id="KW-0732">Signal</keyword>
<dbReference type="PANTHER" id="PTHR33908">
    <property type="entry name" value="MANNOSYLTRANSFERASE YKCB-RELATED"/>
    <property type="match status" value="1"/>
</dbReference>
<feature type="region of interest" description="Disordered" evidence="8">
    <location>
        <begin position="266"/>
        <end position="325"/>
    </location>
</feature>
<keyword evidence="4 13" id="KW-0808">Transferase</keyword>
<feature type="transmembrane region" description="Helical" evidence="9">
    <location>
        <begin position="473"/>
        <end position="494"/>
    </location>
</feature>
<dbReference type="Pfam" id="PF13231">
    <property type="entry name" value="PMT_2"/>
    <property type="match status" value="1"/>
</dbReference>
<keyword evidence="2" id="KW-1003">Cell membrane</keyword>
<feature type="domain" description="Glycosyltransferase RgtA/B/C/D-like" evidence="11">
    <location>
        <begin position="65"/>
        <end position="223"/>
    </location>
</feature>
<sequence length="708" mass="75404">MKKKMTKETLAMFLISLLSAVLNFTNLSKEGYANSYYAAAVKSMTLNLKNFFFVSFDPSGFVTIDKPPLGYWFQAVSAKIFGFSGWSILLPQALAGVLSVIVLYHLVKRSFGSAAGLVSALFLAVTPVFVAVSRNNTVDNMLVFFLLLACWAVSVAAEKGRLKYLIAAMVLVGLGFNIKMLQAYLILPALYGTYLFSTSISLPKRILHLTAGTAVLLVVSLSWALIVDAVPANQRPYIDSSTNNTVMELITGHNGLERINIAGIIGDSKGSGRGPGGGPGFGGTNDDRQMRGRETSGNEGESTQPPAGMQGGGGQGGGMMPGGGAGRGAGGGLAGSFGGQTAAGLSRLFSKNILSDQIVWFIPLALFGFIAAALNEKFRTGLNTRRKQALALWLMWFLPEFVYFSYNTGTWHSYYLTMMAAPAAALAGIGMASMWEQYQEGGWKSWLLPSALFVSGAVHILMLSYFIDSGYLVKILMGIVALACCGSSALLGLINLRKKQEHDDDVRGESDADRGNKKNKLWKALAGLALTGILITPLVGSAAAIFSGSGGSFPAAGLELLSQAKSFYRTNTSVNNNGNNARINENNANSVLIEFLQENKTANQKYLLVVSSANDCADIIIQTGEPVMCLGGFLGNNSPLTLEEFKALAAEGEIRYVMAGNRGGRSNSEIMSWVSENGKPVSAGNDTGSRSSAQLYDLKDYTDSMGSN</sequence>
<evidence type="ECO:0000313" key="13">
    <source>
        <dbReference type="EMBL" id="ADY56780.1"/>
    </source>
</evidence>
<evidence type="ECO:0000256" key="7">
    <source>
        <dbReference type="ARBA" id="ARBA00023136"/>
    </source>
</evidence>
<keyword evidence="7 9" id="KW-0472">Membrane</keyword>
<dbReference type="eggNOG" id="COG1807">
    <property type="taxonomic scope" value="Bacteria"/>
</dbReference>
<feature type="transmembrane region" description="Helical" evidence="9">
    <location>
        <begin position="446"/>
        <end position="467"/>
    </location>
</feature>
<evidence type="ECO:0000256" key="4">
    <source>
        <dbReference type="ARBA" id="ARBA00022679"/>
    </source>
</evidence>
<feature type="transmembrane region" description="Helical" evidence="9">
    <location>
        <begin position="138"/>
        <end position="157"/>
    </location>
</feature>
<keyword evidence="5 9" id="KW-0812">Transmembrane</keyword>
<dbReference type="OrthoDB" id="9810398at2"/>